<sequence length="447" mass="50065">MTQPNLLVYLLDKTLEPQLIHSEAARLFNVIQLSAQESWTDYLLESRVDVAIVQADNFSHEQLMALTANKVMSKVDVIFISNGEPNKYIDEAMHHGVTYHLRLPVDITFINELLTDSHQEFVSSKNLSEQVTTSELDQFGLLVGSSSPMRTLYRMIKKASDAEMNVFVAGESGAGKELVARSVHLMSPLSQQPFVAINCGALSPELIESELFGHIKGAFTGANKSRAGVFEQAEGGTLFLDEVTEMPLDQQVKLLRVLESGEFRPVGSEQVKKANVRIISATNRDPQDAIKQELFREDLFFRLAHFPLNVPPLRERGDDIVGLAKHFLAYRNAQDKSNKEISSDALQKISQHSWPGNVRELKHAIERAYILANDVITADLIILDNDTQLRTQRHETVPAGISLEEVERRAILKTLDKNEGNKSATADELGVSIKTLYNKLERYSKNE</sequence>
<evidence type="ECO:0000256" key="3">
    <source>
        <dbReference type="ARBA" id="ARBA00023015"/>
    </source>
</evidence>
<evidence type="ECO:0000313" key="7">
    <source>
        <dbReference type="EMBL" id="PWK51725.1"/>
    </source>
</evidence>
<dbReference type="RefSeq" id="WP_109763122.1">
    <property type="nucleotide sequence ID" value="NZ_QGGU01000005.1"/>
</dbReference>
<dbReference type="InterPro" id="IPR009057">
    <property type="entry name" value="Homeodomain-like_sf"/>
</dbReference>
<keyword evidence="3" id="KW-0805">Transcription regulation</keyword>
<dbReference type="SUPFAM" id="SSF52172">
    <property type="entry name" value="CheY-like"/>
    <property type="match status" value="1"/>
</dbReference>
<keyword evidence="4 7" id="KW-0238">DNA-binding</keyword>
<dbReference type="InterPro" id="IPR025662">
    <property type="entry name" value="Sigma_54_int_dom_ATP-bd_1"/>
</dbReference>
<gene>
    <name evidence="7" type="ORF">C8D97_10540</name>
</gene>
<dbReference type="FunFam" id="3.40.50.300:FF:000006">
    <property type="entry name" value="DNA-binding transcriptional regulator NtrC"/>
    <property type="match status" value="1"/>
</dbReference>
<proteinExistence type="predicted"/>
<dbReference type="SMART" id="SM00382">
    <property type="entry name" value="AAA"/>
    <property type="match status" value="1"/>
</dbReference>
<organism evidence="7 8">
    <name type="scientific">Pleionea mediterranea</name>
    <dbReference type="NCBI Taxonomy" id="523701"/>
    <lineage>
        <taxon>Bacteria</taxon>
        <taxon>Pseudomonadati</taxon>
        <taxon>Pseudomonadota</taxon>
        <taxon>Gammaproteobacteria</taxon>
        <taxon>Oceanospirillales</taxon>
        <taxon>Pleioneaceae</taxon>
        <taxon>Pleionea</taxon>
    </lineage>
</organism>
<dbReference type="OrthoDB" id="9804019at2"/>
<dbReference type="CDD" id="cd00009">
    <property type="entry name" value="AAA"/>
    <property type="match status" value="1"/>
</dbReference>
<dbReference type="InterPro" id="IPR027417">
    <property type="entry name" value="P-loop_NTPase"/>
</dbReference>
<dbReference type="Gene3D" id="1.10.8.60">
    <property type="match status" value="1"/>
</dbReference>
<dbReference type="Pfam" id="PF25601">
    <property type="entry name" value="AAA_lid_14"/>
    <property type="match status" value="1"/>
</dbReference>
<dbReference type="SUPFAM" id="SSF52540">
    <property type="entry name" value="P-loop containing nucleoside triphosphate hydrolases"/>
    <property type="match status" value="1"/>
</dbReference>
<dbReference type="PROSITE" id="PS00675">
    <property type="entry name" value="SIGMA54_INTERACT_1"/>
    <property type="match status" value="1"/>
</dbReference>
<dbReference type="PROSITE" id="PS50045">
    <property type="entry name" value="SIGMA54_INTERACT_4"/>
    <property type="match status" value="1"/>
</dbReference>
<protein>
    <submittedName>
        <fullName evidence="7">DNA-binding NtrC family response regulator</fullName>
    </submittedName>
</protein>
<dbReference type="InterPro" id="IPR058031">
    <property type="entry name" value="AAA_lid_NorR"/>
</dbReference>
<name>A0A316FUG3_9GAMM</name>
<evidence type="ECO:0000256" key="5">
    <source>
        <dbReference type="ARBA" id="ARBA00023163"/>
    </source>
</evidence>
<reference evidence="7 8" key="1">
    <citation type="submission" date="2018-05" db="EMBL/GenBank/DDBJ databases">
        <title>Genomic Encyclopedia of Type Strains, Phase IV (KMG-IV): sequencing the most valuable type-strain genomes for metagenomic binning, comparative biology and taxonomic classification.</title>
        <authorList>
            <person name="Goeker M."/>
        </authorList>
    </citation>
    <scope>NUCLEOTIDE SEQUENCE [LARGE SCALE GENOMIC DNA]</scope>
    <source>
        <strain evidence="7 8">DSM 25350</strain>
    </source>
</reference>
<evidence type="ECO:0000313" key="8">
    <source>
        <dbReference type="Proteomes" id="UP000245790"/>
    </source>
</evidence>
<dbReference type="Gene3D" id="1.10.10.60">
    <property type="entry name" value="Homeodomain-like"/>
    <property type="match status" value="1"/>
</dbReference>
<dbReference type="GO" id="GO:0005524">
    <property type="term" value="F:ATP binding"/>
    <property type="evidence" value="ECO:0007669"/>
    <property type="project" value="UniProtKB-KW"/>
</dbReference>
<evidence type="ECO:0000256" key="1">
    <source>
        <dbReference type="ARBA" id="ARBA00022741"/>
    </source>
</evidence>
<dbReference type="InterPro" id="IPR025943">
    <property type="entry name" value="Sigma_54_int_dom_ATP-bd_2"/>
</dbReference>
<dbReference type="GO" id="GO:0006355">
    <property type="term" value="P:regulation of DNA-templated transcription"/>
    <property type="evidence" value="ECO:0007669"/>
    <property type="project" value="InterPro"/>
</dbReference>
<dbReference type="Pfam" id="PF02954">
    <property type="entry name" value="HTH_8"/>
    <property type="match status" value="1"/>
</dbReference>
<accession>A0A316FUG3</accession>
<evidence type="ECO:0000256" key="4">
    <source>
        <dbReference type="ARBA" id="ARBA00023125"/>
    </source>
</evidence>
<evidence type="ECO:0000259" key="6">
    <source>
        <dbReference type="PROSITE" id="PS50045"/>
    </source>
</evidence>
<dbReference type="PRINTS" id="PR01590">
    <property type="entry name" value="HTHFIS"/>
</dbReference>
<dbReference type="InterPro" id="IPR025944">
    <property type="entry name" value="Sigma_54_int_dom_CS"/>
</dbReference>
<dbReference type="PROSITE" id="PS00676">
    <property type="entry name" value="SIGMA54_INTERACT_2"/>
    <property type="match status" value="1"/>
</dbReference>
<dbReference type="InterPro" id="IPR011006">
    <property type="entry name" value="CheY-like_superfamily"/>
</dbReference>
<dbReference type="InterPro" id="IPR003593">
    <property type="entry name" value="AAA+_ATPase"/>
</dbReference>
<feature type="domain" description="Sigma-54 factor interaction" evidence="6">
    <location>
        <begin position="142"/>
        <end position="370"/>
    </location>
</feature>
<comment type="caution">
    <text evidence="7">The sequence shown here is derived from an EMBL/GenBank/DDBJ whole genome shotgun (WGS) entry which is preliminary data.</text>
</comment>
<dbReference type="PANTHER" id="PTHR32071">
    <property type="entry name" value="TRANSCRIPTIONAL REGULATORY PROTEIN"/>
    <property type="match status" value="1"/>
</dbReference>
<dbReference type="SUPFAM" id="SSF46689">
    <property type="entry name" value="Homeodomain-like"/>
    <property type="match status" value="1"/>
</dbReference>
<dbReference type="Gene3D" id="3.40.50.300">
    <property type="entry name" value="P-loop containing nucleotide triphosphate hydrolases"/>
    <property type="match status" value="1"/>
</dbReference>
<keyword evidence="1" id="KW-0547">Nucleotide-binding</keyword>
<evidence type="ECO:0000256" key="2">
    <source>
        <dbReference type="ARBA" id="ARBA00022840"/>
    </source>
</evidence>
<dbReference type="PROSITE" id="PS00688">
    <property type="entry name" value="SIGMA54_INTERACT_3"/>
    <property type="match status" value="1"/>
</dbReference>
<dbReference type="InterPro" id="IPR002078">
    <property type="entry name" value="Sigma_54_int"/>
</dbReference>
<dbReference type="Pfam" id="PF00158">
    <property type="entry name" value="Sigma54_activat"/>
    <property type="match status" value="1"/>
</dbReference>
<keyword evidence="8" id="KW-1185">Reference proteome</keyword>
<dbReference type="AlphaFoldDB" id="A0A316FUG3"/>
<keyword evidence="5" id="KW-0804">Transcription</keyword>
<dbReference type="GO" id="GO:0043565">
    <property type="term" value="F:sequence-specific DNA binding"/>
    <property type="evidence" value="ECO:0007669"/>
    <property type="project" value="InterPro"/>
</dbReference>
<dbReference type="EMBL" id="QGGU01000005">
    <property type="protein sequence ID" value="PWK51725.1"/>
    <property type="molecule type" value="Genomic_DNA"/>
</dbReference>
<keyword evidence="2" id="KW-0067">ATP-binding</keyword>
<dbReference type="PANTHER" id="PTHR32071:SF100">
    <property type="entry name" value="RESPONSE REGULATOR PROTEIN PILR"/>
    <property type="match status" value="1"/>
</dbReference>
<dbReference type="Proteomes" id="UP000245790">
    <property type="component" value="Unassembled WGS sequence"/>
</dbReference>
<dbReference type="InterPro" id="IPR002197">
    <property type="entry name" value="HTH_Fis"/>
</dbReference>